<dbReference type="PANTHER" id="PTHR11306:SF36">
    <property type="entry name" value="NIEMANN-PICK TYPE C-2C-RELATED"/>
    <property type="match status" value="1"/>
</dbReference>
<dbReference type="Pfam" id="PF02221">
    <property type="entry name" value="E1_DerP2_DerF2"/>
    <property type="match status" value="1"/>
</dbReference>
<dbReference type="AlphaFoldDB" id="A0A6P8ZAE6"/>
<dbReference type="SMART" id="SM00737">
    <property type="entry name" value="ML"/>
    <property type="match status" value="1"/>
</dbReference>
<evidence type="ECO:0000256" key="3">
    <source>
        <dbReference type="ARBA" id="ARBA00022525"/>
    </source>
</evidence>
<evidence type="ECO:0000256" key="1">
    <source>
        <dbReference type="ARBA" id="ARBA00004613"/>
    </source>
</evidence>
<feature type="domain" description="MD-2-related lipid-recognition" evidence="5">
    <location>
        <begin position="21"/>
        <end position="147"/>
    </location>
</feature>
<dbReference type="FunFam" id="2.60.40.770:FF:000001">
    <property type="entry name" value="NPC intracellular cholesterol transporter 2"/>
    <property type="match status" value="1"/>
</dbReference>
<dbReference type="InterPro" id="IPR039670">
    <property type="entry name" value="NPC2-like"/>
</dbReference>
<evidence type="ECO:0000256" key="2">
    <source>
        <dbReference type="ARBA" id="ARBA00006370"/>
    </source>
</evidence>
<accession>A0A6P8ZAE6</accession>
<evidence type="ECO:0000256" key="4">
    <source>
        <dbReference type="SAM" id="SignalP"/>
    </source>
</evidence>
<dbReference type="PANTHER" id="PTHR11306">
    <property type="entry name" value="NIEMANN PICK TYPE C2 PROTEIN NPC2-RELATED"/>
    <property type="match status" value="1"/>
</dbReference>
<dbReference type="GO" id="GO:0015918">
    <property type="term" value="P:sterol transport"/>
    <property type="evidence" value="ECO:0007669"/>
    <property type="project" value="InterPro"/>
</dbReference>
<dbReference type="OrthoDB" id="6489092at2759"/>
<name>A0A6P8ZAE6_DROAB</name>
<feature type="signal peptide" evidence="4">
    <location>
        <begin position="1"/>
        <end position="18"/>
    </location>
</feature>
<evidence type="ECO:0000313" key="7">
    <source>
        <dbReference type="RefSeq" id="XP_034113322.1"/>
    </source>
</evidence>
<dbReference type="InterPro" id="IPR014756">
    <property type="entry name" value="Ig_E-set"/>
</dbReference>
<dbReference type="GO" id="GO:0032934">
    <property type="term" value="F:sterol binding"/>
    <property type="evidence" value="ECO:0007669"/>
    <property type="project" value="InterPro"/>
</dbReference>
<keyword evidence="4" id="KW-0732">Signal</keyword>
<sequence>MLRFALLTFACLFAAVSATTVQECKNKPFPLKVEVADCEEPPCTVYKGQYAIMDVQFLGDRNNLKNITTKVQAKVFGMNLPYVLPEEVSNVCDNLLYGAMCPIDKDEDVTYRFNFYIESDFPEITTDVTVQLNDLDGNTITCFVCSCKIRKGPSSLVLEIDQPVEVDEKHDAEE</sequence>
<reference evidence="7" key="1">
    <citation type="submission" date="2025-08" db="UniProtKB">
        <authorList>
            <consortium name="RefSeq"/>
        </authorList>
    </citation>
    <scope>IDENTIFICATION</scope>
    <source>
        <strain evidence="7">15112-1751.03</strain>
        <tissue evidence="7">Whole Adult</tissue>
    </source>
</reference>
<evidence type="ECO:0000313" key="6">
    <source>
        <dbReference type="Proteomes" id="UP000515160"/>
    </source>
</evidence>
<dbReference type="RefSeq" id="XP_034113322.1">
    <property type="nucleotide sequence ID" value="XM_034257431.2"/>
</dbReference>
<organism evidence="6 7">
    <name type="scientific">Drosophila albomicans</name>
    <name type="common">Fruit fly</name>
    <dbReference type="NCBI Taxonomy" id="7291"/>
    <lineage>
        <taxon>Eukaryota</taxon>
        <taxon>Metazoa</taxon>
        <taxon>Ecdysozoa</taxon>
        <taxon>Arthropoda</taxon>
        <taxon>Hexapoda</taxon>
        <taxon>Insecta</taxon>
        <taxon>Pterygota</taxon>
        <taxon>Neoptera</taxon>
        <taxon>Endopterygota</taxon>
        <taxon>Diptera</taxon>
        <taxon>Brachycera</taxon>
        <taxon>Muscomorpha</taxon>
        <taxon>Ephydroidea</taxon>
        <taxon>Drosophilidae</taxon>
        <taxon>Drosophila</taxon>
    </lineage>
</organism>
<dbReference type="Gene3D" id="2.60.40.770">
    <property type="match status" value="1"/>
</dbReference>
<protein>
    <submittedName>
        <fullName evidence="7">Mite group 2 allergen Gly d 2.02</fullName>
    </submittedName>
</protein>
<gene>
    <name evidence="7" type="primary">LOC117573918</name>
</gene>
<evidence type="ECO:0000259" key="5">
    <source>
        <dbReference type="SMART" id="SM00737"/>
    </source>
</evidence>
<dbReference type="GeneID" id="117573918"/>
<feature type="chain" id="PRO_5028296645" evidence="4">
    <location>
        <begin position="19"/>
        <end position="174"/>
    </location>
</feature>
<dbReference type="CTD" id="326136"/>
<keyword evidence="6" id="KW-1185">Reference proteome</keyword>
<comment type="similarity">
    <text evidence="2">Belongs to the NPC2 family.</text>
</comment>
<dbReference type="GO" id="GO:0005576">
    <property type="term" value="C:extracellular region"/>
    <property type="evidence" value="ECO:0007669"/>
    <property type="project" value="UniProtKB-SubCell"/>
</dbReference>
<dbReference type="Proteomes" id="UP000515160">
    <property type="component" value="Chromosome 2R"/>
</dbReference>
<proteinExistence type="inferred from homology"/>
<dbReference type="InterPro" id="IPR003172">
    <property type="entry name" value="ML_dom"/>
</dbReference>
<comment type="subcellular location">
    <subcellularLocation>
        <location evidence="1">Secreted</location>
    </subcellularLocation>
</comment>
<keyword evidence="3" id="KW-0964">Secreted</keyword>
<dbReference type="SUPFAM" id="SSF81296">
    <property type="entry name" value="E set domains"/>
    <property type="match status" value="1"/>
</dbReference>